<keyword evidence="2 4" id="KW-0238">DNA-binding</keyword>
<name>A0AAU9CLH5_9BACT</name>
<dbReference type="PANTHER" id="PTHR30055:SF234">
    <property type="entry name" value="HTH-TYPE TRANSCRIPTIONAL REGULATOR BETI"/>
    <property type="match status" value="1"/>
</dbReference>
<accession>A0AAU9CLH5</accession>
<dbReference type="GO" id="GO:0003700">
    <property type="term" value="F:DNA-binding transcription factor activity"/>
    <property type="evidence" value="ECO:0007669"/>
    <property type="project" value="TreeGrafter"/>
</dbReference>
<dbReference type="AlphaFoldDB" id="A0AAU9CLH5"/>
<dbReference type="Pfam" id="PF00440">
    <property type="entry name" value="TetR_N"/>
    <property type="match status" value="1"/>
</dbReference>
<protein>
    <submittedName>
        <fullName evidence="6">TetR family transcriptional regulator</fullName>
    </submittedName>
</protein>
<dbReference type="Proteomes" id="UP001348817">
    <property type="component" value="Plasmid pFA6"/>
</dbReference>
<keyword evidence="1" id="KW-0805">Transcription regulation</keyword>
<dbReference type="PROSITE" id="PS50977">
    <property type="entry name" value="HTH_TETR_2"/>
    <property type="match status" value="1"/>
</dbReference>
<dbReference type="GO" id="GO:0000976">
    <property type="term" value="F:transcription cis-regulatory region binding"/>
    <property type="evidence" value="ECO:0007669"/>
    <property type="project" value="TreeGrafter"/>
</dbReference>
<evidence type="ECO:0000259" key="5">
    <source>
        <dbReference type="PROSITE" id="PS50977"/>
    </source>
</evidence>
<geneLocation type="plasmid" evidence="6 7">
    <name>pFA6</name>
</geneLocation>
<dbReference type="PANTHER" id="PTHR30055">
    <property type="entry name" value="HTH-TYPE TRANSCRIPTIONAL REGULATOR RUTR"/>
    <property type="match status" value="1"/>
</dbReference>
<evidence type="ECO:0000256" key="4">
    <source>
        <dbReference type="PROSITE-ProRule" id="PRU00335"/>
    </source>
</evidence>
<dbReference type="EMBL" id="AP025320">
    <property type="protein sequence ID" value="BDD12839.1"/>
    <property type="molecule type" value="Genomic_DNA"/>
</dbReference>
<gene>
    <name evidence="6" type="ORF">FUAX_52710</name>
</gene>
<keyword evidence="7" id="KW-1185">Reference proteome</keyword>
<proteinExistence type="predicted"/>
<evidence type="ECO:0000256" key="2">
    <source>
        <dbReference type="ARBA" id="ARBA00023125"/>
    </source>
</evidence>
<dbReference type="InterPro" id="IPR001647">
    <property type="entry name" value="HTH_TetR"/>
</dbReference>
<evidence type="ECO:0000256" key="3">
    <source>
        <dbReference type="ARBA" id="ARBA00023163"/>
    </source>
</evidence>
<dbReference type="KEGG" id="fax:FUAX_52710"/>
<feature type="DNA-binding region" description="H-T-H motif" evidence="4">
    <location>
        <begin position="47"/>
        <end position="66"/>
    </location>
</feature>
<keyword evidence="3" id="KW-0804">Transcription</keyword>
<dbReference type="SUPFAM" id="SSF46689">
    <property type="entry name" value="Homeodomain-like"/>
    <property type="match status" value="1"/>
</dbReference>
<reference evidence="6 7" key="1">
    <citation type="submission" date="2021-12" db="EMBL/GenBank/DDBJ databases">
        <title>Genome sequencing of bacteria with rrn-lacking chromosome and rrn-plasmid.</title>
        <authorList>
            <person name="Anda M."/>
            <person name="Iwasaki W."/>
        </authorList>
    </citation>
    <scope>NUCLEOTIDE SEQUENCE [LARGE SCALE GENOMIC DNA]</scope>
    <source>
        <strain evidence="6 7">DSM 100852</strain>
        <plasmid evidence="6 7">pFA6</plasmid>
    </source>
</reference>
<sequence length="228" mass="26273">MQHLLSKISIHVNESVHLKNPESSDLGKKILRGSIELIDEMGFESFTFRKLAKAIGSTEASVYRYFESKHKLLLYLTSWYWGWMEYRLAFGLANVESPEEKLLRALDLLTESATATDCFPHIDESKLHRIVVAESAKAYLTKAVDHENSEGAFAGYKSFVSRVSDIVLEINVGYKYPHMLVSTVIEGAHHQRYFMEHLPRLTDMVEGEDSVRMFYRKMVFSAIRKEEK</sequence>
<keyword evidence="6" id="KW-0614">Plasmid</keyword>
<dbReference type="PRINTS" id="PR00455">
    <property type="entry name" value="HTHTETR"/>
</dbReference>
<feature type="domain" description="HTH tetR-type" evidence="5">
    <location>
        <begin position="24"/>
        <end position="84"/>
    </location>
</feature>
<dbReference type="RefSeq" id="WP_338395977.1">
    <property type="nucleotide sequence ID" value="NZ_AP025320.1"/>
</dbReference>
<dbReference type="Gene3D" id="1.10.357.10">
    <property type="entry name" value="Tetracycline Repressor, domain 2"/>
    <property type="match status" value="1"/>
</dbReference>
<dbReference type="InterPro" id="IPR050109">
    <property type="entry name" value="HTH-type_TetR-like_transc_reg"/>
</dbReference>
<evidence type="ECO:0000313" key="7">
    <source>
        <dbReference type="Proteomes" id="UP001348817"/>
    </source>
</evidence>
<dbReference type="InterPro" id="IPR009057">
    <property type="entry name" value="Homeodomain-like_sf"/>
</dbReference>
<organism evidence="6 7">
    <name type="scientific">Fulvitalea axinellae</name>
    <dbReference type="NCBI Taxonomy" id="1182444"/>
    <lineage>
        <taxon>Bacteria</taxon>
        <taxon>Pseudomonadati</taxon>
        <taxon>Bacteroidota</taxon>
        <taxon>Cytophagia</taxon>
        <taxon>Cytophagales</taxon>
        <taxon>Persicobacteraceae</taxon>
        <taxon>Fulvitalea</taxon>
    </lineage>
</organism>
<evidence type="ECO:0000313" key="6">
    <source>
        <dbReference type="EMBL" id="BDD12839.1"/>
    </source>
</evidence>
<evidence type="ECO:0000256" key="1">
    <source>
        <dbReference type="ARBA" id="ARBA00023015"/>
    </source>
</evidence>